<evidence type="ECO:0000313" key="4">
    <source>
        <dbReference type="Proteomes" id="UP000608345"/>
    </source>
</evidence>
<keyword evidence="2" id="KW-0472">Membrane</keyword>
<dbReference type="Pfam" id="PF10097">
    <property type="entry name" value="DUF2335"/>
    <property type="match status" value="1"/>
</dbReference>
<proteinExistence type="predicted"/>
<keyword evidence="4" id="KW-1185">Reference proteome</keyword>
<dbReference type="AlphaFoldDB" id="A0A918JRS7"/>
<dbReference type="RefSeq" id="WP_229794038.1">
    <property type="nucleotide sequence ID" value="NZ_BAABFY010000040.1"/>
</dbReference>
<feature type="transmembrane region" description="Helical" evidence="2">
    <location>
        <begin position="91"/>
        <end position="112"/>
    </location>
</feature>
<evidence type="ECO:0000313" key="3">
    <source>
        <dbReference type="EMBL" id="GGW96602.1"/>
    </source>
</evidence>
<name>A0A918JRS7_9BURK</name>
<dbReference type="EMBL" id="BMYS01000031">
    <property type="protein sequence ID" value="GGW96602.1"/>
    <property type="molecule type" value="Genomic_DNA"/>
</dbReference>
<dbReference type="Proteomes" id="UP000608345">
    <property type="component" value="Unassembled WGS sequence"/>
</dbReference>
<protein>
    <recommendedName>
        <fullName evidence="5">DUF2335 domain-containing protein</fullName>
    </recommendedName>
</protein>
<accession>A0A918JRS7</accession>
<organism evidence="3 4">
    <name type="scientific">Advenella faeciporci</name>
    <dbReference type="NCBI Taxonomy" id="797535"/>
    <lineage>
        <taxon>Bacteria</taxon>
        <taxon>Pseudomonadati</taxon>
        <taxon>Pseudomonadota</taxon>
        <taxon>Betaproteobacteria</taxon>
        <taxon>Burkholderiales</taxon>
        <taxon>Alcaligenaceae</taxon>
    </lineage>
</organism>
<sequence length="142" mass="15104">MTTNKQMRSNHSSTAKGNPAKQSDQNNKTAVVQTVSTQWAGPLPPPAVLGQFNDVVPNGAERIMAMAEKEQSHRIKYESDSLKQQSIDTKIGMLIGGVALLGCIAGSVYTAIIGSHPAVSIALVSAPVMAVVLKFVINKYKN</sequence>
<reference evidence="3" key="2">
    <citation type="submission" date="2020-09" db="EMBL/GenBank/DDBJ databases">
        <authorList>
            <person name="Sun Q."/>
            <person name="Kim S."/>
        </authorList>
    </citation>
    <scope>NUCLEOTIDE SEQUENCE</scope>
    <source>
        <strain evidence="3">KCTC 23732</strain>
    </source>
</reference>
<keyword evidence="2" id="KW-0812">Transmembrane</keyword>
<comment type="caution">
    <text evidence="3">The sequence shown here is derived from an EMBL/GenBank/DDBJ whole genome shotgun (WGS) entry which is preliminary data.</text>
</comment>
<dbReference type="InterPro" id="IPR019284">
    <property type="entry name" value="RP532"/>
</dbReference>
<feature type="transmembrane region" description="Helical" evidence="2">
    <location>
        <begin position="118"/>
        <end position="137"/>
    </location>
</feature>
<evidence type="ECO:0008006" key="5">
    <source>
        <dbReference type="Google" id="ProtNLM"/>
    </source>
</evidence>
<feature type="region of interest" description="Disordered" evidence="1">
    <location>
        <begin position="1"/>
        <end position="31"/>
    </location>
</feature>
<reference evidence="3" key="1">
    <citation type="journal article" date="2014" name="Int. J. Syst. Evol. Microbiol.">
        <title>Complete genome sequence of Corynebacterium casei LMG S-19264T (=DSM 44701T), isolated from a smear-ripened cheese.</title>
        <authorList>
            <consortium name="US DOE Joint Genome Institute (JGI-PGF)"/>
            <person name="Walter F."/>
            <person name="Albersmeier A."/>
            <person name="Kalinowski J."/>
            <person name="Ruckert C."/>
        </authorList>
    </citation>
    <scope>NUCLEOTIDE SEQUENCE</scope>
    <source>
        <strain evidence="3">KCTC 23732</strain>
    </source>
</reference>
<evidence type="ECO:0000256" key="2">
    <source>
        <dbReference type="SAM" id="Phobius"/>
    </source>
</evidence>
<keyword evidence="2" id="KW-1133">Transmembrane helix</keyword>
<evidence type="ECO:0000256" key="1">
    <source>
        <dbReference type="SAM" id="MobiDB-lite"/>
    </source>
</evidence>
<gene>
    <name evidence="3" type="ORF">GCM10011450_27660</name>
</gene>